<dbReference type="InterPro" id="IPR018958">
    <property type="entry name" value="Knr4/Smi1-like_dom"/>
</dbReference>
<reference evidence="3" key="1">
    <citation type="journal article" date="2019" name="Int. J. Syst. Evol. Microbiol.">
        <title>The Global Catalogue of Microorganisms (GCM) 10K type strain sequencing project: providing services to taxonomists for standard genome sequencing and annotation.</title>
        <authorList>
            <consortium name="The Broad Institute Genomics Platform"/>
            <consortium name="The Broad Institute Genome Sequencing Center for Infectious Disease"/>
            <person name="Wu L."/>
            <person name="Ma J."/>
        </authorList>
    </citation>
    <scope>NUCLEOTIDE SEQUENCE [LARGE SCALE GENOMIC DNA]</scope>
    <source>
        <strain evidence="3">KCTC 3950</strain>
    </source>
</reference>
<name>A0ABW5PG04_9BACL</name>
<keyword evidence="3" id="KW-1185">Reference proteome</keyword>
<feature type="domain" description="Knr4/Smi1-like" evidence="1">
    <location>
        <begin position="17"/>
        <end position="157"/>
    </location>
</feature>
<sequence length="166" mass="18413">MNNQFWDDSDYYTISNPVSDETINEAEKELGYKLPSTYIELIRSKNGGTPINTCFRTTKATSWAEDHIAITAIHGIGEPSGIDSKEYGSKFMIEDWGYPDIGIVICSCPSAGHDAVMLDYSECGKNGEPKVIHVDVESLNGPKITFLAKDFESFISNLVNENEFSI</sequence>
<dbReference type="Gene3D" id="3.40.1580.10">
    <property type="entry name" value="SMI1/KNR4-like"/>
    <property type="match status" value="1"/>
</dbReference>
<proteinExistence type="predicted"/>
<protein>
    <submittedName>
        <fullName evidence="2">SMI1/KNR4 family protein</fullName>
    </submittedName>
</protein>
<organism evidence="2 3">
    <name type="scientific">Paenibacillus gansuensis</name>
    <dbReference type="NCBI Taxonomy" id="306542"/>
    <lineage>
        <taxon>Bacteria</taxon>
        <taxon>Bacillati</taxon>
        <taxon>Bacillota</taxon>
        <taxon>Bacilli</taxon>
        <taxon>Bacillales</taxon>
        <taxon>Paenibacillaceae</taxon>
        <taxon>Paenibacillus</taxon>
    </lineage>
</organism>
<evidence type="ECO:0000313" key="3">
    <source>
        <dbReference type="Proteomes" id="UP001597541"/>
    </source>
</evidence>
<dbReference type="SUPFAM" id="SSF160631">
    <property type="entry name" value="SMI1/KNR4-like"/>
    <property type="match status" value="1"/>
</dbReference>
<gene>
    <name evidence="2" type="ORF">ACFSUF_17230</name>
</gene>
<dbReference type="InterPro" id="IPR037883">
    <property type="entry name" value="Knr4/Smi1-like_sf"/>
</dbReference>
<comment type="caution">
    <text evidence="2">The sequence shown here is derived from an EMBL/GenBank/DDBJ whole genome shotgun (WGS) entry which is preliminary data.</text>
</comment>
<dbReference type="RefSeq" id="WP_377604706.1">
    <property type="nucleotide sequence ID" value="NZ_JBHUME010000010.1"/>
</dbReference>
<evidence type="ECO:0000259" key="1">
    <source>
        <dbReference type="SMART" id="SM00860"/>
    </source>
</evidence>
<dbReference type="SMART" id="SM00860">
    <property type="entry name" value="SMI1_KNR4"/>
    <property type="match status" value="1"/>
</dbReference>
<dbReference type="Pfam" id="PF09346">
    <property type="entry name" value="SMI1_KNR4"/>
    <property type="match status" value="1"/>
</dbReference>
<dbReference type="EMBL" id="JBHUME010000010">
    <property type="protein sequence ID" value="MFD2614153.1"/>
    <property type="molecule type" value="Genomic_DNA"/>
</dbReference>
<evidence type="ECO:0000313" key="2">
    <source>
        <dbReference type="EMBL" id="MFD2614153.1"/>
    </source>
</evidence>
<dbReference type="Proteomes" id="UP001597541">
    <property type="component" value="Unassembled WGS sequence"/>
</dbReference>
<accession>A0ABW5PG04</accession>